<name>A0A1G8AF44_9ACTN</name>
<dbReference type="RefSeq" id="WP_093171046.1">
    <property type="nucleotide sequence ID" value="NZ_FNCN01000012.1"/>
</dbReference>
<evidence type="ECO:0000313" key="1">
    <source>
        <dbReference type="EMBL" id="SDH19466.1"/>
    </source>
</evidence>
<sequence length="264" mass="28617">MALEAELVIGSSLVVNRDYEGDITGMGDTVRIPTVLDPTTEDYSPITGFAGDPAENTGDSLTFEIERARAFRFRVEDITQVQSQIGGQYMTHGVTRAGRKLAEVADAYVAAKIVAAVPAGNRRVTVNLAGTVDALYKQIVQLKVELDKTNTPQGGRFLVITPDVYGLLLQDSRFVDASQFGSNEPIRNGVVGKTLGFLVVSCNVMPANTHVIAGHNIATTYAEQLVEVEYYRPEKFFADAVRGLHVYGAKVMRPEHLALGITTP</sequence>
<dbReference type="AlphaFoldDB" id="A0A1G8AF44"/>
<gene>
    <name evidence="1" type="ORF">SAMN05421505_112126</name>
</gene>
<protein>
    <recommendedName>
        <fullName evidence="3">P22 coat protein-gene protein 5</fullName>
    </recommendedName>
</protein>
<dbReference type="EMBL" id="FNCN01000012">
    <property type="protein sequence ID" value="SDH19466.1"/>
    <property type="molecule type" value="Genomic_DNA"/>
</dbReference>
<organism evidence="1 2">
    <name type="scientific">Sinosporangium album</name>
    <dbReference type="NCBI Taxonomy" id="504805"/>
    <lineage>
        <taxon>Bacteria</taxon>
        <taxon>Bacillati</taxon>
        <taxon>Actinomycetota</taxon>
        <taxon>Actinomycetes</taxon>
        <taxon>Streptosporangiales</taxon>
        <taxon>Streptosporangiaceae</taxon>
        <taxon>Sinosporangium</taxon>
    </lineage>
</organism>
<evidence type="ECO:0008006" key="3">
    <source>
        <dbReference type="Google" id="ProtNLM"/>
    </source>
</evidence>
<dbReference type="STRING" id="504805.SAMN05421505_112126"/>
<evidence type="ECO:0000313" key="2">
    <source>
        <dbReference type="Proteomes" id="UP000198923"/>
    </source>
</evidence>
<reference evidence="1 2" key="1">
    <citation type="submission" date="2016-10" db="EMBL/GenBank/DDBJ databases">
        <authorList>
            <person name="de Groot N.N."/>
        </authorList>
    </citation>
    <scope>NUCLEOTIDE SEQUENCE [LARGE SCALE GENOMIC DNA]</scope>
    <source>
        <strain evidence="1 2">CPCC 201354</strain>
    </source>
</reference>
<proteinExistence type="predicted"/>
<accession>A0A1G8AF44</accession>
<dbReference type="Pfam" id="PF25209">
    <property type="entry name" value="Phage_capsid_4"/>
    <property type="match status" value="1"/>
</dbReference>
<dbReference type="Proteomes" id="UP000198923">
    <property type="component" value="Unassembled WGS sequence"/>
</dbReference>
<keyword evidence="2" id="KW-1185">Reference proteome</keyword>
<dbReference type="OrthoDB" id="1624479at2"/>